<evidence type="ECO:0000313" key="5">
    <source>
        <dbReference type="EMBL" id="TVY23406.1"/>
    </source>
</evidence>
<evidence type="ECO:0000313" key="6">
    <source>
        <dbReference type="Proteomes" id="UP000431533"/>
    </source>
</evidence>
<dbReference type="GO" id="GO:0008033">
    <property type="term" value="P:tRNA processing"/>
    <property type="evidence" value="ECO:0007669"/>
    <property type="project" value="UniProtKB-KW"/>
</dbReference>
<dbReference type="InterPro" id="IPR012094">
    <property type="entry name" value="tRNA_Ile_lys_synt"/>
</dbReference>
<organism evidence="5 6">
    <name type="scientific">Lachnellula hyalina</name>
    <dbReference type="NCBI Taxonomy" id="1316788"/>
    <lineage>
        <taxon>Eukaryota</taxon>
        <taxon>Fungi</taxon>
        <taxon>Dikarya</taxon>
        <taxon>Ascomycota</taxon>
        <taxon>Pezizomycotina</taxon>
        <taxon>Leotiomycetes</taxon>
        <taxon>Helotiales</taxon>
        <taxon>Lachnaceae</taxon>
        <taxon>Lachnellula</taxon>
    </lineage>
</organism>
<accession>A0A8H8QWI0</accession>
<protein>
    <submittedName>
        <fullName evidence="5">Uncharacterized protein</fullName>
    </submittedName>
</protein>
<name>A0A8H8QWI0_9HELO</name>
<dbReference type="AlphaFoldDB" id="A0A8H8QWI0"/>
<keyword evidence="6" id="KW-1185">Reference proteome</keyword>
<keyword evidence="1" id="KW-0436">Ligase</keyword>
<dbReference type="PANTHER" id="PTHR43033:SF1">
    <property type="entry name" value="TRNA(ILE)-LYSIDINE SYNTHASE-RELATED"/>
    <property type="match status" value="1"/>
</dbReference>
<evidence type="ECO:0000256" key="4">
    <source>
        <dbReference type="ARBA" id="ARBA00022840"/>
    </source>
</evidence>
<evidence type="ECO:0000256" key="1">
    <source>
        <dbReference type="ARBA" id="ARBA00022598"/>
    </source>
</evidence>
<proteinExistence type="predicted"/>
<dbReference type="SUPFAM" id="SSF52402">
    <property type="entry name" value="Adenine nucleotide alpha hydrolases-like"/>
    <property type="match status" value="1"/>
</dbReference>
<dbReference type="InterPro" id="IPR014729">
    <property type="entry name" value="Rossmann-like_a/b/a_fold"/>
</dbReference>
<evidence type="ECO:0000256" key="2">
    <source>
        <dbReference type="ARBA" id="ARBA00022694"/>
    </source>
</evidence>
<dbReference type="OrthoDB" id="434144at2759"/>
<dbReference type="RefSeq" id="XP_031002194.1">
    <property type="nucleotide sequence ID" value="XM_031152309.1"/>
</dbReference>
<dbReference type="PANTHER" id="PTHR43033">
    <property type="entry name" value="TRNA(ILE)-LYSIDINE SYNTHASE-RELATED"/>
    <property type="match status" value="1"/>
</dbReference>
<dbReference type="Proteomes" id="UP000431533">
    <property type="component" value="Unassembled WGS sequence"/>
</dbReference>
<dbReference type="Gene3D" id="3.40.50.620">
    <property type="entry name" value="HUPs"/>
    <property type="match status" value="1"/>
</dbReference>
<reference evidence="5 6" key="1">
    <citation type="submission" date="2018-05" db="EMBL/GenBank/DDBJ databases">
        <title>Genome sequencing and assembly of the regulated plant pathogen Lachnellula willkommii and related sister species for the development of diagnostic species identification markers.</title>
        <authorList>
            <person name="Giroux E."/>
            <person name="Bilodeau G."/>
        </authorList>
    </citation>
    <scope>NUCLEOTIDE SEQUENCE [LARGE SCALE GENOMIC DNA]</scope>
    <source>
        <strain evidence="5 6">CBS 185.66</strain>
    </source>
</reference>
<gene>
    <name evidence="5" type="ORF">LHYA1_G007380</name>
</gene>
<dbReference type="GeneID" id="41987578"/>
<keyword evidence="2" id="KW-0819">tRNA processing</keyword>
<sequence length="104" mass="11133">MEAVRKLQCQPVGDFRTDLVLSGLAISGGVDSMALATLCSQMHSSFSNTTNSLNLENEKHVSSLDILRQVTFRAFVVDHGVRAGSAAEAQAVAKVLEEQGIDEI</sequence>
<keyword evidence="3" id="KW-0547">Nucleotide-binding</keyword>
<evidence type="ECO:0000256" key="3">
    <source>
        <dbReference type="ARBA" id="ARBA00022741"/>
    </source>
</evidence>
<comment type="caution">
    <text evidence="5">The sequence shown here is derived from an EMBL/GenBank/DDBJ whole genome shotgun (WGS) entry which is preliminary data.</text>
</comment>
<dbReference type="GO" id="GO:0016879">
    <property type="term" value="F:ligase activity, forming carbon-nitrogen bonds"/>
    <property type="evidence" value="ECO:0007669"/>
    <property type="project" value="InterPro"/>
</dbReference>
<dbReference type="EMBL" id="QGMH01000183">
    <property type="protein sequence ID" value="TVY23406.1"/>
    <property type="molecule type" value="Genomic_DNA"/>
</dbReference>
<dbReference type="GO" id="GO:0005524">
    <property type="term" value="F:ATP binding"/>
    <property type="evidence" value="ECO:0007669"/>
    <property type="project" value="UniProtKB-KW"/>
</dbReference>
<keyword evidence="4" id="KW-0067">ATP-binding</keyword>